<dbReference type="InterPro" id="IPR013373">
    <property type="entry name" value="Flagellin/pilin_N_arc"/>
</dbReference>
<comment type="caution">
    <text evidence="2">The sequence shown here is derived from an EMBL/GenBank/DDBJ whole genome shotgun (WGS) entry which is preliminary data.</text>
</comment>
<keyword evidence="1" id="KW-1133">Transmembrane helix</keyword>
<name>X1INV2_9ZZZZ</name>
<protein>
    <recommendedName>
        <fullName evidence="3">Archaeal Type IV pilin N-terminal domain-containing protein</fullName>
    </recommendedName>
</protein>
<proteinExistence type="predicted"/>
<accession>X1INV2</accession>
<evidence type="ECO:0008006" key="3">
    <source>
        <dbReference type="Google" id="ProtNLM"/>
    </source>
</evidence>
<gene>
    <name evidence="2" type="ORF">S03H2_54960</name>
</gene>
<feature type="transmembrane region" description="Helical" evidence="1">
    <location>
        <begin position="21"/>
        <end position="46"/>
    </location>
</feature>
<evidence type="ECO:0000256" key="1">
    <source>
        <dbReference type="SAM" id="Phobius"/>
    </source>
</evidence>
<keyword evidence="1" id="KW-0812">Transmembrane</keyword>
<evidence type="ECO:0000313" key="2">
    <source>
        <dbReference type="EMBL" id="GAH70925.1"/>
    </source>
</evidence>
<reference evidence="2" key="1">
    <citation type="journal article" date="2014" name="Front. Microbiol.">
        <title>High frequency of phylogenetically diverse reductive dehalogenase-homologous genes in deep subseafloor sedimentary metagenomes.</title>
        <authorList>
            <person name="Kawai M."/>
            <person name="Futagami T."/>
            <person name="Toyoda A."/>
            <person name="Takaki Y."/>
            <person name="Nishi S."/>
            <person name="Hori S."/>
            <person name="Arai W."/>
            <person name="Tsubouchi T."/>
            <person name="Morono Y."/>
            <person name="Uchiyama I."/>
            <person name="Ito T."/>
            <person name="Fujiyama A."/>
            <person name="Inagaki F."/>
            <person name="Takami H."/>
        </authorList>
    </citation>
    <scope>NUCLEOTIDE SEQUENCE</scope>
    <source>
        <strain evidence="2">Expedition CK06-06</strain>
    </source>
</reference>
<sequence length="153" mass="16798">MRFDTIIVSMKKLMRPNKRRAVSPVIATVILVAVTITVAVAVSYWMSNITGQYTSFEKIEIQSGYAVNVGADAVTEVFGDHDDNTVTPDEWYTVGVDDPGYVPAIPAGWLITLELKNSGTSTATMTDVFVNDKPIDQDSIKCSLINPDPERVR</sequence>
<keyword evidence="1" id="KW-0472">Membrane</keyword>
<feature type="non-terminal residue" evidence="2">
    <location>
        <position position="153"/>
    </location>
</feature>
<dbReference type="AlphaFoldDB" id="X1INV2"/>
<dbReference type="EMBL" id="BARU01035076">
    <property type="protein sequence ID" value="GAH70925.1"/>
    <property type="molecule type" value="Genomic_DNA"/>
</dbReference>
<dbReference type="NCBIfam" id="TIGR02537">
    <property type="entry name" value="arch_flag_Nterm"/>
    <property type="match status" value="1"/>
</dbReference>
<organism evidence="2">
    <name type="scientific">marine sediment metagenome</name>
    <dbReference type="NCBI Taxonomy" id="412755"/>
    <lineage>
        <taxon>unclassified sequences</taxon>
        <taxon>metagenomes</taxon>
        <taxon>ecological metagenomes</taxon>
    </lineage>
</organism>